<proteinExistence type="predicted"/>
<dbReference type="PANTHER" id="PTHR24421:SF60">
    <property type="entry name" value="SENSOR HISTIDINE KINASE COMP"/>
    <property type="match status" value="1"/>
</dbReference>
<dbReference type="InterPro" id="IPR011990">
    <property type="entry name" value="TPR-like_helical_dom_sf"/>
</dbReference>
<dbReference type="PROSITE" id="PS50005">
    <property type="entry name" value="TPR"/>
    <property type="match status" value="2"/>
</dbReference>
<keyword evidence="4" id="KW-0802">TPR repeat</keyword>
<accession>A0A4R0NJG3</accession>
<dbReference type="InterPro" id="IPR036890">
    <property type="entry name" value="HATPase_C_sf"/>
</dbReference>
<dbReference type="Proteomes" id="UP000293347">
    <property type="component" value="Unassembled WGS sequence"/>
</dbReference>
<evidence type="ECO:0000313" key="7">
    <source>
        <dbReference type="Proteomes" id="UP000293347"/>
    </source>
</evidence>
<evidence type="ECO:0000256" key="2">
    <source>
        <dbReference type="ARBA" id="ARBA00022777"/>
    </source>
</evidence>
<keyword evidence="3" id="KW-0902">Two-component regulatory system</keyword>
<dbReference type="SMART" id="SM00028">
    <property type="entry name" value="TPR"/>
    <property type="match status" value="2"/>
</dbReference>
<evidence type="ECO:0000256" key="5">
    <source>
        <dbReference type="SAM" id="Phobius"/>
    </source>
</evidence>
<dbReference type="GO" id="GO:0000160">
    <property type="term" value="P:phosphorelay signal transduction system"/>
    <property type="evidence" value="ECO:0007669"/>
    <property type="project" value="UniProtKB-KW"/>
</dbReference>
<dbReference type="Gene3D" id="3.30.565.10">
    <property type="entry name" value="Histidine kinase-like ATPase, C-terminal domain"/>
    <property type="match status" value="1"/>
</dbReference>
<sequence>MSITFLLACNEYDPAAQIVESADYKKAESFFDTNSDSAFYYFNKVVTTSIQPLEIAMAYNQMAVIQYGAGDYFGSQESLTTSLTYLNPKKVDDHACLASDYNELGNTSLKLQRYRSAVDFYDTALKFTTDTSFSISILNNKGLAYQKNRDYSQALKIFEAALVQTTRQKTYARILTNIAKTKWLADSTYNPVPDLRRALDIRINEKDRWGQNSSYMHLADYYLSSKPDSSAFYAKAWLASGIKLDSPDDKMEALEKLIRVSPRPNDAKTYFIRFAKLRDSVETARNAAKNQFALIRYEVEKHKADNSKLQHENDEKQRQVIALVLGILIVLFVAVVWYRKLRLEAKYKLRQNELKMSRKVHDVVANGLYRVMNEVEHHKQLDKEYLLDQLEILYDRSRDISYEDSAVANSSFKEQINALLTPFGTEVRRVSIVGNEDELWDSVGLAVKQEIMLVLQELMVNMDKHSRACNVVVKFEQIENQITIYYADDGIGINGTPNFKNGLTNTGNRIRGIGGSITFDSENDKGLKIHISFPAT</sequence>
<gene>
    <name evidence="6" type="ORF">EZ437_17105</name>
</gene>
<comment type="caution">
    <text evidence="6">The sequence shown here is derived from an EMBL/GenBank/DDBJ whole genome shotgun (WGS) entry which is preliminary data.</text>
</comment>
<dbReference type="PANTHER" id="PTHR24421">
    <property type="entry name" value="NITRATE/NITRITE SENSOR PROTEIN NARX-RELATED"/>
    <property type="match status" value="1"/>
</dbReference>
<feature type="repeat" description="TPR" evidence="4">
    <location>
        <begin position="135"/>
        <end position="168"/>
    </location>
</feature>
<evidence type="ECO:0000256" key="1">
    <source>
        <dbReference type="ARBA" id="ARBA00022679"/>
    </source>
</evidence>
<dbReference type="OrthoDB" id="943406at2"/>
<dbReference type="Gene3D" id="1.25.40.10">
    <property type="entry name" value="Tetratricopeptide repeat domain"/>
    <property type="match status" value="2"/>
</dbReference>
<evidence type="ECO:0000256" key="3">
    <source>
        <dbReference type="ARBA" id="ARBA00023012"/>
    </source>
</evidence>
<keyword evidence="5" id="KW-1133">Transmembrane helix</keyword>
<dbReference type="EMBL" id="SJSL01000005">
    <property type="protein sequence ID" value="TCC99957.1"/>
    <property type="molecule type" value="Genomic_DNA"/>
</dbReference>
<keyword evidence="5" id="KW-0812">Transmembrane</keyword>
<dbReference type="InterPro" id="IPR050482">
    <property type="entry name" value="Sensor_HK_TwoCompSys"/>
</dbReference>
<keyword evidence="2" id="KW-0418">Kinase</keyword>
<dbReference type="GO" id="GO:0016301">
    <property type="term" value="F:kinase activity"/>
    <property type="evidence" value="ECO:0007669"/>
    <property type="project" value="UniProtKB-KW"/>
</dbReference>
<dbReference type="CDD" id="cd16917">
    <property type="entry name" value="HATPase_UhpB-NarQ-NarX-like"/>
    <property type="match status" value="1"/>
</dbReference>
<protein>
    <submittedName>
        <fullName evidence="6">Tetratricopeptide repeat protein</fullName>
    </submittedName>
</protein>
<feature type="repeat" description="TPR" evidence="4">
    <location>
        <begin position="98"/>
        <end position="131"/>
    </location>
</feature>
<keyword evidence="7" id="KW-1185">Reference proteome</keyword>
<organism evidence="6 7">
    <name type="scientific">Pedobacter psychroterrae</name>
    <dbReference type="NCBI Taxonomy" id="2530453"/>
    <lineage>
        <taxon>Bacteria</taxon>
        <taxon>Pseudomonadati</taxon>
        <taxon>Bacteroidota</taxon>
        <taxon>Sphingobacteriia</taxon>
        <taxon>Sphingobacteriales</taxon>
        <taxon>Sphingobacteriaceae</taxon>
        <taxon>Pedobacter</taxon>
    </lineage>
</organism>
<keyword evidence="5" id="KW-0472">Membrane</keyword>
<dbReference type="SUPFAM" id="SSF55874">
    <property type="entry name" value="ATPase domain of HSP90 chaperone/DNA topoisomerase II/histidine kinase"/>
    <property type="match status" value="1"/>
</dbReference>
<reference evidence="6 7" key="1">
    <citation type="submission" date="2019-02" db="EMBL/GenBank/DDBJ databases">
        <title>Pedobacter sp. RP-1-14 sp. nov., isolated from Arctic soil.</title>
        <authorList>
            <person name="Dahal R.H."/>
        </authorList>
    </citation>
    <scope>NUCLEOTIDE SEQUENCE [LARGE SCALE GENOMIC DNA]</scope>
    <source>
        <strain evidence="6 7">RP-1-14</strain>
    </source>
</reference>
<keyword evidence="1" id="KW-0808">Transferase</keyword>
<dbReference type="AlphaFoldDB" id="A0A4R0NJG3"/>
<dbReference type="RefSeq" id="WP_131597292.1">
    <property type="nucleotide sequence ID" value="NZ_SJSL01000005.1"/>
</dbReference>
<evidence type="ECO:0000256" key="4">
    <source>
        <dbReference type="PROSITE-ProRule" id="PRU00339"/>
    </source>
</evidence>
<dbReference type="InterPro" id="IPR019734">
    <property type="entry name" value="TPR_rpt"/>
</dbReference>
<evidence type="ECO:0000313" key="6">
    <source>
        <dbReference type="EMBL" id="TCC99957.1"/>
    </source>
</evidence>
<dbReference type="SUPFAM" id="SSF48452">
    <property type="entry name" value="TPR-like"/>
    <property type="match status" value="1"/>
</dbReference>
<feature type="transmembrane region" description="Helical" evidence="5">
    <location>
        <begin position="320"/>
        <end position="338"/>
    </location>
</feature>
<name>A0A4R0NJG3_9SPHI</name>